<reference evidence="1 2" key="1">
    <citation type="submission" date="2017-12" db="EMBL/GenBank/DDBJ databases">
        <title>Hemimetabolous genomes reveal molecular basis of termite eusociality.</title>
        <authorList>
            <person name="Harrison M.C."/>
            <person name="Jongepier E."/>
            <person name="Robertson H.M."/>
            <person name="Arning N."/>
            <person name="Bitard-Feildel T."/>
            <person name="Chao H."/>
            <person name="Childers C.P."/>
            <person name="Dinh H."/>
            <person name="Doddapaneni H."/>
            <person name="Dugan S."/>
            <person name="Gowin J."/>
            <person name="Greiner C."/>
            <person name="Han Y."/>
            <person name="Hu H."/>
            <person name="Hughes D.S.T."/>
            <person name="Huylmans A.-K."/>
            <person name="Kemena C."/>
            <person name="Kremer L.P.M."/>
            <person name="Lee S.L."/>
            <person name="Lopez-Ezquerra A."/>
            <person name="Mallet L."/>
            <person name="Monroy-Kuhn J.M."/>
            <person name="Moser A."/>
            <person name="Murali S.C."/>
            <person name="Muzny D.M."/>
            <person name="Otani S."/>
            <person name="Piulachs M.-D."/>
            <person name="Poelchau M."/>
            <person name="Qu J."/>
            <person name="Schaub F."/>
            <person name="Wada-Katsumata A."/>
            <person name="Worley K.C."/>
            <person name="Xie Q."/>
            <person name="Ylla G."/>
            <person name="Poulsen M."/>
            <person name="Gibbs R.A."/>
            <person name="Schal C."/>
            <person name="Richards S."/>
            <person name="Belles X."/>
            <person name="Korb J."/>
            <person name="Bornberg-Bauer E."/>
        </authorList>
    </citation>
    <scope>NUCLEOTIDE SEQUENCE [LARGE SCALE GENOMIC DNA]</scope>
    <source>
        <tissue evidence="1">Whole body</tissue>
    </source>
</reference>
<dbReference type="EMBL" id="NEVH01016296">
    <property type="protein sequence ID" value="PNF25986.1"/>
    <property type="molecule type" value="Genomic_DNA"/>
</dbReference>
<dbReference type="InParanoid" id="A0A2J7QBN0"/>
<protein>
    <submittedName>
        <fullName evidence="1">Uncharacterized protein</fullName>
    </submittedName>
</protein>
<evidence type="ECO:0000313" key="2">
    <source>
        <dbReference type="Proteomes" id="UP000235965"/>
    </source>
</evidence>
<keyword evidence="2" id="KW-1185">Reference proteome</keyword>
<accession>A0A2J7QBN0</accession>
<gene>
    <name evidence="1" type="ORF">B7P43_G06349</name>
</gene>
<dbReference type="AlphaFoldDB" id="A0A2J7QBN0"/>
<comment type="caution">
    <text evidence="1">The sequence shown here is derived from an EMBL/GenBank/DDBJ whole genome shotgun (WGS) entry which is preliminary data.</text>
</comment>
<organism evidence="1 2">
    <name type="scientific">Cryptotermes secundus</name>
    <dbReference type="NCBI Taxonomy" id="105785"/>
    <lineage>
        <taxon>Eukaryota</taxon>
        <taxon>Metazoa</taxon>
        <taxon>Ecdysozoa</taxon>
        <taxon>Arthropoda</taxon>
        <taxon>Hexapoda</taxon>
        <taxon>Insecta</taxon>
        <taxon>Pterygota</taxon>
        <taxon>Neoptera</taxon>
        <taxon>Polyneoptera</taxon>
        <taxon>Dictyoptera</taxon>
        <taxon>Blattodea</taxon>
        <taxon>Blattoidea</taxon>
        <taxon>Termitoidae</taxon>
        <taxon>Kalotermitidae</taxon>
        <taxon>Cryptotermitinae</taxon>
        <taxon>Cryptotermes</taxon>
    </lineage>
</organism>
<proteinExistence type="predicted"/>
<name>A0A2J7QBN0_9NEOP</name>
<sequence>MPKVKVSQKTKLQLYQREFEGEMIATENRNLYCRACEKAVCCEKRLQVLQHFNTNIHKENGEIKSMKSIPVQKLLSEFYNNSFSQFSFDLCEALLAADIPLWNLTSPTLIRDKIQDNFVWVSIDGTQNYEARFIGKTVESINKNEQLPVSEFFYRFNFRNRNVVNTFDPKSAASIQFAQDVLKNAEIETNLSYISAHFSHLPSAISSLEASNSNTTFYQSLSVFRTTVSKLNLVPGRVGEVVKEGVHSILLKKSRI</sequence>
<evidence type="ECO:0000313" key="1">
    <source>
        <dbReference type="EMBL" id="PNF25986.1"/>
    </source>
</evidence>
<dbReference type="Proteomes" id="UP000235965">
    <property type="component" value="Unassembled WGS sequence"/>
</dbReference>